<sequence>MKGALVIRVPMCLASILFSLLITFAFRPSADAAQGWGKLSKEEDLEMNRQLKLINKPATRSFQTEFGDIVDCIDIRKQLAFDHPLLKNHTIQMIPKSIPKGVADESPTDTSQNFIPKNIWCPEGSVPIKRATKEDLIMAKHLKSLGLNYSASTRRNNYVDFRGYHYAQLEARSPTYDPLHGARGRINVWNPSVTSNQLSIASICLVNGPREQTNSIQAGWGVNPTLYPSNSRLYIFWTVDGYKTGCYNHLCPGFVQISTKVVLGEILRPASVYQGPQYDILISFHQDANTGDWWFIFQDEYVGYWSKNLLPNLAQGAIFISWGGEVYSPLAEPSPTMGSGHFPQEGFGKSAYVKQIEVVGRDYTFYTPDKYSIKKKADKPYCYNVIDDKLGDWGRYIYFGGPGHCTF</sequence>
<dbReference type="Proteomes" id="UP001163823">
    <property type="component" value="Chromosome 14"/>
</dbReference>
<name>A0AAD7KSF1_QUISA</name>
<dbReference type="KEGG" id="qsa:O6P43_034252"/>
<comment type="caution">
    <text evidence="3">The sequence shown here is derived from an EMBL/GenBank/DDBJ whole genome shotgun (WGS) entry which is preliminary data.</text>
</comment>
<evidence type="ECO:0000259" key="2">
    <source>
        <dbReference type="PROSITE" id="PS52045"/>
    </source>
</evidence>
<dbReference type="InterPro" id="IPR025521">
    <property type="entry name" value="Neprosin_propep"/>
</dbReference>
<dbReference type="Gene3D" id="3.90.1320.10">
    <property type="entry name" value="Outer-capsid protein sigma 3, large lobe"/>
    <property type="match status" value="1"/>
</dbReference>
<dbReference type="AlphaFoldDB" id="A0AAD7KSF1"/>
<evidence type="ECO:0000313" key="3">
    <source>
        <dbReference type="EMBL" id="KAJ7944933.1"/>
    </source>
</evidence>
<evidence type="ECO:0000256" key="1">
    <source>
        <dbReference type="SAM" id="SignalP"/>
    </source>
</evidence>
<protein>
    <recommendedName>
        <fullName evidence="2">Neprosin PEP catalytic domain-containing protein</fullName>
    </recommendedName>
</protein>
<dbReference type="Pfam" id="PF03080">
    <property type="entry name" value="Neprosin"/>
    <property type="match status" value="1"/>
</dbReference>
<feature type="domain" description="Neprosin PEP catalytic" evidence="2">
    <location>
        <begin position="159"/>
        <end position="406"/>
    </location>
</feature>
<accession>A0AAD7KSF1</accession>
<dbReference type="InterPro" id="IPR053168">
    <property type="entry name" value="Glutamic_endopeptidase"/>
</dbReference>
<reference evidence="3" key="1">
    <citation type="journal article" date="2023" name="Science">
        <title>Elucidation of the pathway for biosynthesis of saponin adjuvants from the soapbark tree.</title>
        <authorList>
            <person name="Reed J."/>
            <person name="Orme A."/>
            <person name="El-Demerdash A."/>
            <person name="Owen C."/>
            <person name="Martin L.B.B."/>
            <person name="Misra R.C."/>
            <person name="Kikuchi S."/>
            <person name="Rejzek M."/>
            <person name="Martin A.C."/>
            <person name="Harkess A."/>
            <person name="Leebens-Mack J."/>
            <person name="Louveau T."/>
            <person name="Stephenson M.J."/>
            <person name="Osbourn A."/>
        </authorList>
    </citation>
    <scope>NUCLEOTIDE SEQUENCE</scope>
    <source>
        <strain evidence="3">S10</strain>
    </source>
</reference>
<feature type="signal peptide" evidence="1">
    <location>
        <begin position="1"/>
        <end position="32"/>
    </location>
</feature>
<evidence type="ECO:0000313" key="4">
    <source>
        <dbReference type="Proteomes" id="UP001163823"/>
    </source>
</evidence>
<dbReference type="EMBL" id="JARAOO010000014">
    <property type="protein sequence ID" value="KAJ7944933.1"/>
    <property type="molecule type" value="Genomic_DNA"/>
</dbReference>
<dbReference type="InterPro" id="IPR004314">
    <property type="entry name" value="Neprosin"/>
</dbReference>
<proteinExistence type="predicted"/>
<dbReference type="PANTHER" id="PTHR31589:SF235">
    <property type="entry name" value="PROTEIN, PUTATIVE (DUF239)-RELATED"/>
    <property type="match status" value="1"/>
</dbReference>
<keyword evidence="1" id="KW-0732">Signal</keyword>
<feature type="chain" id="PRO_5041903421" description="Neprosin PEP catalytic domain-containing protein" evidence="1">
    <location>
        <begin position="33"/>
        <end position="407"/>
    </location>
</feature>
<dbReference type="PROSITE" id="PS52045">
    <property type="entry name" value="NEPROSIN_PEP_CD"/>
    <property type="match status" value="1"/>
</dbReference>
<dbReference type="Pfam" id="PF14365">
    <property type="entry name" value="Neprosin_AP"/>
    <property type="match status" value="1"/>
</dbReference>
<gene>
    <name evidence="3" type="ORF">O6P43_034252</name>
</gene>
<dbReference type="PANTHER" id="PTHR31589">
    <property type="entry name" value="PROTEIN, PUTATIVE (DUF239)-RELATED-RELATED"/>
    <property type="match status" value="1"/>
</dbReference>
<keyword evidence="4" id="KW-1185">Reference proteome</keyword>
<organism evidence="3 4">
    <name type="scientific">Quillaja saponaria</name>
    <name type="common">Soap bark tree</name>
    <dbReference type="NCBI Taxonomy" id="32244"/>
    <lineage>
        <taxon>Eukaryota</taxon>
        <taxon>Viridiplantae</taxon>
        <taxon>Streptophyta</taxon>
        <taxon>Embryophyta</taxon>
        <taxon>Tracheophyta</taxon>
        <taxon>Spermatophyta</taxon>
        <taxon>Magnoliopsida</taxon>
        <taxon>eudicotyledons</taxon>
        <taxon>Gunneridae</taxon>
        <taxon>Pentapetalae</taxon>
        <taxon>rosids</taxon>
        <taxon>fabids</taxon>
        <taxon>Fabales</taxon>
        <taxon>Quillajaceae</taxon>
        <taxon>Quillaja</taxon>
    </lineage>
</organism>